<proteinExistence type="predicted"/>
<feature type="non-terminal residue" evidence="1">
    <location>
        <position position="1"/>
    </location>
</feature>
<dbReference type="EMBL" id="HACG01022288">
    <property type="protein sequence ID" value="CEK69153.1"/>
    <property type="molecule type" value="Transcribed_RNA"/>
</dbReference>
<gene>
    <name evidence="1" type="primary">ORF69157</name>
</gene>
<organism evidence="1">
    <name type="scientific">Arion vulgaris</name>
    <dbReference type="NCBI Taxonomy" id="1028688"/>
    <lineage>
        <taxon>Eukaryota</taxon>
        <taxon>Metazoa</taxon>
        <taxon>Spiralia</taxon>
        <taxon>Lophotrochozoa</taxon>
        <taxon>Mollusca</taxon>
        <taxon>Gastropoda</taxon>
        <taxon>Heterobranchia</taxon>
        <taxon>Euthyneura</taxon>
        <taxon>Panpulmonata</taxon>
        <taxon>Eupulmonata</taxon>
        <taxon>Stylommatophora</taxon>
        <taxon>Helicina</taxon>
        <taxon>Arionoidea</taxon>
        <taxon>Arionidae</taxon>
        <taxon>Arion</taxon>
    </lineage>
</organism>
<dbReference type="AlphaFoldDB" id="A0A0B6ZKV0"/>
<accession>A0A0B6ZKV0</accession>
<name>A0A0B6ZKV0_9EUPU</name>
<sequence length="74" mass="8839">PQELSVCIIGKGEENEHVWVYLKWYDVSSEIKGRLERIVFRTDFKYLCIGCCCAKQQTPILQKLVYYFDFKIQK</sequence>
<protein>
    <submittedName>
        <fullName evidence="1">Uncharacterized protein</fullName>
    </submittedName>
</protein>
<evidence type="ECO:0000313" key="1">
    <source>
        <dbReference type="EMBL" id="CEK69153.1"/>
    </source>
</evidence>
<reference evidence="1" key="1">
    <citation type="submission" date="2014-12" db="EMBL/GenBank/DDBJ databases">
        <title>Insight into the proteome of Arion vulgaris.</title>
        <authorList>
            <person name="Aradska J."/>
            <person name="Bulat T."/>
            <person name="Smidak R."/>
            <person name="Sarate P."/>
            <person name="Gangsoo J."/>
            <person name="Sialana F."/>
            <person name="Bilban M."/>
            <person name="Lubec G."/>
        </authorList>
    </citation>
    <scope>NUCLEOTIDE SEQUENCE</scope>
    <source>
        <tissue evidence="1">Skin</tissue>
    </source>
</reference>